<reference evidence="2 3" key="1">
    <citation type="submission" date="2017-07" db="EMBL/GenBank/DDBJ databases">
        <title>Phylogenetic study on the rhizospheric bacterium Ochrobactrum sp. A44.</title>
        <authorList>
            <person name="Krzyzanowska D.M."/>
            <person name="Ossowicki A."/>
            <person name="Rajewska M."/>
            <person name="Maciag T."/>
            <person name="Kaczynski Z."/>
            <person name="Czerwicka M."/>
            <person name="Jafra S."/>
        </authorList>
    </citation>
    <scope>NUCLEOTIDE SEQUENCE [LARGE SCALE GENOMIC DNA]</scope>
    <source>
        <strain evidence="2 3">A44</strain>
    </source>
</reference>
<accession>A0A248UHB4</accession>
<name>A0A248UHB4_9HYPH</name>
<feature type="compositionally biased region" description="Polar residues" evidence="1">
    <location>
        <begin position="338"/>
        <end position="348"/>
    </location>
</feature>
<dbReference type="Proteomes" id="UP000215256">
    <property type="component" value="Chromosome 1"/>
</dbReference>
<evidence type="ECO:0000256" key="1">
    <source>
        <dbReference type="SAM" id="MobiDB-lite"/>
    </source>
</evidence>
<proteinExistence type="predicted"/>
<dbReference type="RefSeq" id="WP_095446589.1">
    <property type="nucleotide sequence ID" value="NZ_CP022604.1"/>
</dbReference>
<evidence type="ECO:0000313" key="3">
    <source>
        <dbReference type="Proteomes" id="UP000215256"/>
    </source>
</evidence>
<evidence type="ECO:0000313" key="2">
    <source>
        <dbReference type="EMBL" id="ASV86076.1"/>
    </source>
</evidence>
<gene>
    <name evidence="2" type="ORF">CES85_1071</name>
</gene>
<sequence>MSTRADIMAFIGANARGFHDAMRRVRGDAKDTAQDTKREFANLSAGMDRSMGLLKASLAGLGVGISLAGAQQVISDIASIDREARRAGISIKAFQEMKYVAEKNRIDVDAMIDGMKELSLRADEFAVTGKGSASEAFQRLGFDAKDVAQRLKEPSELFAEIIKRVQHLNKAAQIRVMDELFGGSAGERFVELIAQGEDGIRQTINEAHQLGIVIEDELVKQAAELDAAFNTVVTTVGVSLKQAVVSVASQVRYVLDLFNDVDKRSLSTLEKQRGEKVRALEMKNTGDYRGAFLPPKEQLEKDLAEIEKQIKDFQDRNKPRDKPDDGFTLPPMVIDTGSKGSSRKTAISETERQKKAADELIKSLEHELSIVGLTAEQQNISNQIRKLGAGATQEQKDRITELITVIDAQKAAQERANKSQQDFITGLDQIGSDAVDALGNVVTGTEEAADAFKKLAIEIVKSALTGKGAYADFFSSLFGGSKGPGLGGIVAGLFGFGGQKSIAMNGGIGLYAKGGISDKPAIFGEGPMAEAAVPLPDGRSIPVDLRLADLPASPQIAETSGGRVSVDVGVSVDNNGNLQAYVKNVSRLESVGAVKSYDKAGAARFARDSKQAGRRGMLKR</sequence>
<dbReference type="OrthoDB" id="38641at2"/>
<protein>
    <submittedName>
        <fullName evidence="2">Putative tail tape measure protein</fullName>
    </submittedName>
</protein>
<organism evidence="2 3">
    <name type="scientific">Ochrobactrum quorumnocens</name>
    <dbReference type="NCBI Taxonomy" id="271865"/>
    <lineage>
        <taxon>Bacteria</taxon>
        <taxon>Pseudomonadati</taxon>
        <taxon>Pseudomonadota</taxon>
        <taxon>Alphaproteobacteria</taxon>
        <taxon>Hyphomicrobiales</taxon>
        <taxon>Brucellaceae</taxon>
        <taxon>Brucella/Ochrobactrum group</taxon>
        <taxon>Ochrobactrum</taxon>
    </lineage>
</organism>
<dbReference type="EMBL" id="CP022604">
    <property type="protein sequence ID" value="ASV86076.1"/>
    <property type="molecule type" value="Genomic_DNA"/>
</dbReference>
<feature type="compositionally biased region" description="Basic and acidic residues" evidence="1">
    <location>
        <begin position="311"/>
        <end position="325"/>
    </location>
</feature>
<dbReference type="AlphaFoldDB" id="A0A248UHB4"/>
<feature type="region of interest" description="Disordered" evidence="1">
    <location>
        <begin position="311"/>
        <end position="353"/>
    </location>
</feature>
<dbReference type="KEGG" id="och:CES85_1071"/>